<reference evidence="3 4" key="1">
    <citation type="submission" date="2019-06" db="EMBL/GenBank/DDBJ databases">
        <title>Genomic Encyclopedia of Type Strains, Phase IV (KMG-V): Genome sequencing to study the core and pangenomes of soil and plant-associated prokaryotes.</title>
        <authorList>
            <person name="Whitman W."/>
        </authorList>
    </citation>
    <scope>NUCLEOTIDE SEQUENCE [LARGE SCALE GENOMIC DNA]</scope>
    <source>
        <strain evidence="3 4">BR 11880</strain>
    </source>
</reference>
<dbReference type="SUPFAM" id="SSF143011">
    <property type="entry name" value="RelE-like"/>
    <property type="match status" value="1"/>
</dbReference>
<dbReference type="InterPro" id="IPR035093">
    <property type="entry name" value="RelE/ParE_toxin_dom_sf"/>
</dbReference>
<dbReference type="InterPro" id="IPR007712">
    <property type="entry name" value="RelE/ParE_toxin"/>
</dbReference>
<dbReference type="EMBL" id="VITN01000008">
    <property type="protein sequence ID" value="TWB18972.1"/>
    <property type="molecule type" value="Genomic_DNA"/>
</dbReference>
<dbReference type="InterPro" id="IPR051803">
    <property type="entry name" value="TA_system_RelE-like_toxin"/>
</dbReference>
<comment type="similarity">
    <text evidence="1">Belongs to the RelE toxin family.</text>
</comment>
<dbReference type="Gene3D" id="3.30.2310.20">
    <property type="entry name" value="RelE-like"/>
    <property type="match status" value="1"/>
</dbReference>
<proteinExistence type="inferred from homology"/>
<evidence type="ECO:0000256" key="1">
    <source>
        <dbReference type="ARBA" id="ARBA00006226"/>
    </source>
</evidence>
<evidence type="ECO:0000313" key="4">
    <source>
        <dbReference type="Proteomes" id="UP000319859"/>
    </source>
</evidence>
<name>A0A560FBI9_9PROT</name>
<dbReference type="Proteomes" id="UP000319859">
    <property type="component" value="Unassembled WGS sequence"/>
</dbReference>
<dbReference type="NCBIfam" id="TIGR02385">
    <property type="entry name" value="RelE_StbE"/>
    <property type="match status" value="1"/>
</dbReference>
<sequence length="91" mass="10318">MKRIRWSIDALGDVDRHVAYIATFNLVAAERILRALLTTANSLLTFPNRGRPGSVPGTRELLVFPPYVIIYEIMDDEVVILRVWHGAQDRG</sequence>
<dbReference type="AlphaFoldDB" id="A0A560FBI9"/>
<dbReference type="PANTHER" id="PTHR33755">
    <property type="entry name" value="TOXIN PARE1-RELATED"/>
    <property type="match status" value="1"/>
</dbReference>
<comment type="caution">
    <text evidence="3">The sequence shown here is derived from an EMBL/GenBank/DDBJ whole genome shotgun (WGS) entry which is preliminary data.</text>
</comment>
<dbReference type="RefSeq" id="WP_281292020.1">
    <property type="nucleotide sequence ID" value="NZ_VITN01000008.1"/>
</dbReference>
<dbReference type="Pfam" id="PF05016">
    <property type="entry name" value="ParE_toxin"/>
    <property type="match status" value="1"/>
</dbReference>
<evidence type="ECO:0000313" key="3">
    <source>
        <dbReference type="EMBL" id="TWB18972.1"/>
    </source>
</evidence>
<keyword evidence="2" id="KW-1277">Toxin-antitoxin system</keyword>
<protein>
    <submittedName>
        <fullName evidence="3">Addiction module RelE/StbE family toxin</fullName>
    </submittedName>
</protein>
<accession>A0A560FBI9</accession>
<evidence type="ECO:0000256" key="2">
    <source>
        <dbReference type="ARBA" id="ARBA00022649"/>
    </source>
</evidence>
<gene>
    <name evidence="3" type="ORF">FBZ89_10827</name>
</gene>
<organism evidence="3 4">
    <name type="scientific">Nitrospirillum amazonense</name>
    <dbReference type="NCBI Taxonomy" id="28077"/>
    <lineage>
        <taxon>Bacteria</taxon>
        <taxon>Pseudomonadati</taxon>
        <taxon>Pseudomonadota</taxon>
        <taxon>Alphaproteobacteria</taxon>
        <taxon>Rhodospirillales</taxon>
        <taxon>Azospirillaceae</taxon>
        <taxon>Nitrospirillum</taxon>
    </lineage>
</organism>